<proteinExistence type="predicted"/>
<dbReference type="Proteomes" id="UP000008561">
    <property type="component" value="Chromosome"/>
</dbReference>
<dbReference type="EMBL" id="CP000859">
    <property type="protein sequence ID" value="ABW67131.1"/>
    <property type="molecule type" value="Genomic_DNA"/>
</dbReference>
<evidence type="ECO:0000313" key="1">
    <source>
        <dbReference type="EMBL" id="ABW67131.1"/>
    </source>
</evidence>
<dbReference type="KEGG" id="dol:Dole_1327"/>
<reference evidence="1 2" key="1">
    <citation type="submission" date="2007-10" db="EMBL/GenBank/DDBJ databases">
        <title>Complete sequence of Desulfococcus oleovorans Hxd3.</title>
        <authorList>
            <consortium name="US DOE Joint Genome Institute"/>
            <person name="Copeland A."/>
            <person name="Lucas S."/>
            <person name="Lapidus A."/>
            <person name="Barry K."/>
            <person name="Glavina del Rio T."/>
            <person name="Dalin E."/>
            <person name="Tice H."/>
            <person name="Pitluck S."/>
            <person name="Kiss H."/>
            <person name="Brettin T."/>
            <person name="Bruce D."/>
            <person name="Detter J.C."/>
            <person name="Han C."/>
            <person name="Schmutz J."/>
            <person name="Larimer F."/>
            <person name="Land M."/>
            <person name="Hauser L."/>
            <person name="Kyrpides N."/>
            <person name="Kim E."/>
            <person name="Wawrik B."/>
            <person name="Richardson P."/>
        </authorList>
    </citation>
    <scope>NUCLEOTIDE SEQUENCE [LARGE SCALE GENOMIC DNA]</scope>
    <source>
        <strain evidence="2">DSM 6200 / JCM 39069 / Hxd3</strain>
    </source>
</reference>
<dbReference type="AlphaFoldDB" id="A8ZYM6"/>
<name>A8ZYM6_DESOH</name>
<evidence type="ECO:0000313" key="2">
    <source>
        <dbReference type="Proteomes" id="UP000008561"/>
    </source>
</evidence>
<organism evidence="1 2">
    <name type="scientific">Desulfosudis oleivorans (strain DSM 6200 / JCM 39069 / Hxd3)</name>
    <name type="common">Desulfococcus oleovorans</name>
    <dbReference type="NCBI Taxonomy" id="96561"/>
    <lineage>
        <taxon>Bacteria</taxon>
        <taxon>Pseudomonadati</taxon>
        <taxon>Thermodesulfobacteriota</taxon>
        <taxon>Desulfobacteria</taxon>
        <taxon>Desulfobacterales</taxon>
        <taxon>Desulfosudaceae</taxon>
        <taxon>Desulfosudis</taxon>
    </lineage>
</organism>
<sequence length="99" mass="11134">MAANFKIMRHPNSENLHLRLMGDFDGASAMELLNVIEDCADSFQRIFVHTAGLSSFLPFGEDVFVKQGMAARLPWRNLVFTGDYSDRMAPVQGRGPTYH</sequence>
<accession>A8ZYM6</accession>
<dbReference type="HOGENOM" id="CLU_2315727_0_0_7"/>
<dbReference type="eggNOG" id="ENOG503183F">
    <property type="taxonomic scope" value="Bacteria"/>
</dbReference>
<protein>
    <submittedName>
        <fullName evidence="1">Uncharacterized protein</fullName>
    </submittedName>
</protein>
<dbReference type="OrthoDB" id="5459827at2"/>
<gene>
    <name evidence="1" type="ordered locus">Dole_1327</name>
</gene>
<dbReference type="RefSeq" id="WP_012174748.1">
    <property type="nucleotide sequence ID" value="NC_009943.1"/>
</dbReference>
<keyword evidence="2" id="KW-1185">Reference proteome</keyword>